<protein>
    <submittedName>
        <fullName evidence="3">SPW repeat protein</fullName>
    </submittedName>
</protein>
<name>A0ABW0MDR0_9BURK</name>
<organism evidence="3 4">
    <name type="scientific">Paraherbaspirillum soli</name>
    <dbReference type="NCBI Taxonomy" id="631222"/>
    <lineage>
        <taxon>Bacteria</taxon>
        <taxon>Pseudomonadati</taxon>
        <taxon>Pseudomonadota</taxon>
        <taxon>Betaproteobacteria</taxon>
        <taxon>Burkholderiales</taxon>
        <taxon>Oxalobacteraceae</taxon>
        <taxon>Paraherbaspirillum</taxon>
    </lineage>
</organism>
<proteinExistence type="predicted"/>
<feature type="transmembrane region" description="Helical" evidence="1">
    <location>
        <begin position="38"/>
        <end position="59"/>
    </location>
</feature>
<dbReference type="EMBL" id="JBHSMT010000026">
    <property type="protein sequence ID" value="MFC5475051.1"/>
    <property type="molecule type" value="Genomic_DNA"/>
</dbReference>
<keyword evidence="1" id="KW-1133">Transmembrane helix</keyword>
<dbReference type="InterPro" id="IPR005530">
    <property type="entry name" value="SPW"/>
</dbReference>
<feature type="transmembrane region" description="Helical" evidence="1">
    <location>
        <begin position="66"/>
        <end position="85"/>
    </location>
</feature>
<comment type="caution">
    <text evidence="3">The sequence shown here is derived from an EMBL/GenBank/DDBJ whole genome shotgun (WGS) entry which is preliminary data.</text>
</comment>
<feature type="transmembrane region" description="Helical" evidence="1">
    <location>
        <begin position="12"/>
        <end position="32"/>
    </location>
</feature>
<evidence type="ECO:0000259" key="2">
    <source>
        <dbReference type="Pfam" id="PF03779"/>
    </source>
</evidence>
<gene>
    <name evidence="3" type="ORF">ACFPM8_13900</name>
</gene>
<accession>A0ABW0MDR0</accession>
<evidence type="ECO:0000313" key="3">
    <source>
        <dbReference type="EMBL" id="MFC5475051.1"/>
    </source>
</evidence>
<dbReference type="RefSeq" id="WP_378998160.1">
    <property type="nucleotide sequence ID" value="NZ_JBHSMT010000026.1"/>
</dbReference>
<reference evidence="4" key="1">
    <citation type="journal article" date="2019" name="Int. J. Syst. Evol. Microbiol.">
        <title>The Global Catalogue of Microorganisms (GCM) 10K type strain sequencing project: providing services to taxonomists for standard genome sequencing and annotation.</title>
        <authorList>
            <consortium name="The Broad Institute Genomics Platform"/>
            <consortium name="The Broad Institute Genome Sequencing Center for Infectious Disease"/>
            <person name="Wu L."/>
            <person name="Ma J."/>
        </authorList>
    </citation>
    <scope>NUCLEOTIDE SEQUENCE [LARGE SCALE GENOMIC DNA]</scope>
    <source>
        <strain evidence="4">JCM 17066</strain>
    </source>
</reference>
<evidence type="ECO:0000313" key="4">
    <source>
        <dbReference type="Proteomes" id="UP001596045"/>
    </source>
</evidence>
<dbReference type="Proteomes" id="UP001596045">
    <property type="component" value="Unassembled WGS sequence"/>
</dbReference>
<keyword evidence="1" id="KW-0472">Membrane</keyword>
<sequence>MDMKLSVKRWQDWGNLLLGAWLFVSPWVMQYSSDLPNAIWNAHLLGAAIVVFAAFAVYIPRVWEEALNTALGIWMIVSPWVLGFASEKSVAANAVVVGILVAAFAGWAMVHDKNFDKWMHEHHVTH</sequence>
<keyword evidence="1" id="KW-0812">Transmembrane</keyword>
<feature type="domain" description="SPW repeat-containing integral membrane" evidence="2">
    <location>
        <begin position="10"/>
        <end position="105"/>
    </location>
</feature>
<feature type="transmembrane region" description="Helical" evidence="1">
    <location>
        <begin position="91"/>
        <end position="110"/>
    </location>
</feature>
<keyword evidence="4" id="KW-1185">Reference proteome</keyword>
<evidence type="ECO:0000256" key="1">
    <source>
        <dbReference type="SAM" id="Phobius"/>
    </source>
</evidence>
<dbReference type="Pfam" id="PF03779">
    <property type="entry name" value="SPW"/>
    <property type="match status" value="1"/>
</dbReference>